<dbReference type="STRING" id="10195.A0A3M7R8N4"/>
<dbReference type="SUPFAM" id="SSF50249">
    <property type="entry name" value="Nucleic acid-binding proteins"/>
    <property type="match status" value="1"/>
</dbReference>
<gene>
    <name evidence="1" type="ORF">BpHYR1_050444</name>
</gene>
<sequence length="266" mass="30072">MIKLSNRFQHEKPLITIDTLKKLSFQVGTITKVSPIKKSKKPSFEMESRFENSTIKKSCGQFVRNYTIDELNNKQVFALTNLPPVRIAGIKSEYLTLGFPDEQKDGQAIGISPLEPVQDGQEIIKDISTNYQLQDKISFIQSNDELEAASSSSVNYQDFDSVEIKSGTLIDIISTIKNEHLFGVIHLGNESYTIAYIPGKINIQHSNVYIGLQVPVITNLEMPQLNEYFDFKSMLLVVPKLDNEENKNLVTLLKIDKKVENGLNIF</sequence>
<dbReference type="InterPro" id="IPR012340">
    <property type="entry name" value="NA-bd_OB-fold"/>
</dbReference>
<dbReference type="OrthoDB" id="10019986at2759"/>
<proteinExistence type="predicted"/>
<dbReference type="Proteomes" id="UP000276133">
    <property type="component" value="Unassembled WGS sequence"/>
</dbReference>
<evidence type="ECO:0000313" key="2">
    <source>
        <dbReference type="Proteomes" id="UP000276133"/>
    </source>
</evidence>
<comment type="caution">
    <text evidence="1">The sequence shown here is derived from an EMBL/GenBank/DDBJ whole genome shotgun (WGS) entry which is preliminary data.</text>
</comment>
<evidence type="ECO:0000313" key="1">
    <source>
        <dbReference type="EMBL" id="RNA19791.1"/>
    </source>
</evidence>
<name>A0A3M7R8N4_BRAPC</name>
<keyword evidence="2" id="KW-1185">Reference proteome</keyword>
<organism evidence="1 2">
    <name type="scientific">Brachionus plicatilis</name>
    <name type="common">Marine rotifer</name>
    <name type="synonym">Brachionus muelleri</name>
    <dbReference type="NCBI Taxonomy" id="10195"/>
    <lineage>
        <taxon>Eukaryota</taxon>
        <taxon>Metazoa</taxon>
        <taxon>Spiralia</taxon>
        <taxon>Gnathifera</taxon>
        <taxon>Rotifera</taxon>
        <taxon>Eurotatoria</taxon>
        <taxon>Monogononta</taxon>
        <taxon>Pseudotrocha</taxon>
        <taxon>Ploima</taxon>
        <taxon>Brachionidae</taxon>
        <taxon>Brachionus</taxon>
    </lineage>
</organism>
<protein>
    <submittedName>
        <fullName evidence="1">tRNA-binding</fullName>
    </submittedName>
</protein>
<accession>A0A3M7R8N4</accession>
<dbReference type="Gene3D" id="2.40.50.140">
    <property type="entry name" value="Nucleic acid-binding proteins"/>
    <property type="match status" value="1"/>
</dbReference>
<reference evidence="1 2" key="1">
    <citation type="journal article" date="2018" name="Sci. Rep.">
        <title>Genomic signatures of local adaptation to the degree of environmental predictability in rotifers.</title>
        <authorList>
            <person name="Franch-Gras L."/>
            <person name="Hahn C."/>
            <person name="Garcia-Roger E.M."/>
            <person name="Carmona M.J."/>
            <person name="Serra M."/>
            <person name="Gomez A."/>
        </authorList>
    </citation>
    <scope>NUCLEOTIDE SEQUENCE [LARGE SCALE GENOMIC DNA]</scope>
    <source>
        <strain evidence="1">HYR1</strain>
    </source>
</reference>
<dbReference type="EMBL" id="REGN01003976">
    <property type="protein sequence ID" value="RNA19791.1"/>
    <property type="molecule type" value="Genomic_DNA"/>
</dbReference>
<dbReference type="AlphaFoldDB" id="A0A3M7R8N4"/>